<evidence type="ECO:0000313" key="5">
    <source>
        <dbReference type="Proteomes" id="UP001150062"/>
    </source>
</evidence>
<evidence type="ECO:0000256" key="1">
    <source>
        <dbReference type="SAM" id="SignalP"/>
    </source>
</evidence>
<sequence>MKTFATFLFLLFLILKISCYAEDCPTTTTANEDRRSDVENFRLCHFNAKFLFDGNDDPSPSPWQNSTEADKHYENVKELLAPMECDMIHLAEVEDCPMLQRLCDSLGSAYKPYMIHGTDTYTGQNVGIITKIDPETNLTRSTERVWFPVSGNECGYSGEADDYGVSKNLYFKVKVSDLKILVVGAHLRAFPTSPEPCARREAQAVVIRDVIEQQGLSDGYEIIALGDFNDYSDSVEDSSSNVPLSRSLKFMREGYENSTITTSLFNVALKTTQENRYSSWYDRNSNDVDDGGNENTMIDHILVSSGIYEKITRVVEWHEYDIEDPYSSDHWPILVDISTLEESASDSFSLNVSILLTLFLLVFFNF</sequence>
<dbReference type="SUPFAM" id="SSF56219">
    <property type="entry name" value="DNase I-like"/>
    <property type="match status" value="1"/>
</dbReference>
<reference evidence="2" key="2">
    <citation type="submission" date="2022-08" db="EMBL/GenBank/DDBJ databases">
        <title>Novel sulphate-reducing endosymbionts in the free-living metamonad Anaeramoeba.</title>
        <authorList>
            <person name="Jerlstrom-Hultqvist J."/>
            <person name="Cepicka I."/>
            <person name="Gallot-Lavallee L."/>
            <person name="Salas-Leiva D."/>
            <person name="Curtis B.A."/>
            <person name="Zahonova K."/>
            <person name="Pipaliya S."/>
            <person name="Dacks J."/>
            <person name="Roger A.J."/>
        </authorList>
    </citation>
    <scope>NUCLEOTIDE SEQUENCE</scope>
    <source>
        <strain evidence="2">Busselton2</strain>
    </source>
</reference>
<dbReference type="GO" id="GO:0004519">
    <property type="term" value="F:endonuclease activity"/>
    <property type="evidence" value="ECO:0007669"/>
    <property type="project" value="UniProtKB-KW"/>
</dbReference>
<dbReference type="Gene3D" id="3.60.10.10">
    <property type="entry name" value="Endonuclease/exonuclease/phosphatase"/>
    <property type="match status" value="1"/>
</dbReference>
<dbReference type="Proteomes" id="UP001150062">
    <property type="component" value="Unassembled WGS sequence"/>
</dbReference>
<keyword evidence="2" id="KW-0540">Nuclease</keyword>
<organism evidence="2 4">
    <name type="scientific">Anaeramoeba flamelloides</name>
    <dbReference type="NCBI Taxonomy" id="1746091"/>
    <lineage>
        <taxon>Eukaryota</taxon>
        <taxon>Metamonada</taxon>
        <taxon>Anaeramoebidae</taxon>
        <taxon>Anaeramoeba</taxon>
    </lineage>
</organism>
<proteinExistence type="predicted"/>
<dbReference type="AlphaFoldDB" id="A0AAV7Z6A9"/>
<dbReference type="EMBL" id="JANTQA010000038">
    <property type="protein sequence ID" value="KAJ3435648.1"/>
    <property type="molecule type" value="Genomic_DNA"/>
</dbReference>
<keyword evidence="2" id="KW-0255">Endonuclease</keyword>
<dbReference type="EMBL" id="JAOAOG010000313">
    <property type="protein sequence ID" value="KAJ6230386.1"/>
    <property type="molecule type" value="Genomic_DNA"/>
</dbReference>
<evidence type="ECO:0000313" key="3">
    <source>
        <dbReference type="EMBL" id="KAJ6230386.1"/>
    </source>
</evidence>
<dbReference type="InterPro" id="IPR036691">
    <property type="entry name" value="Endo/exonu/phosph_ase_sf"/>
</dbReference>
<evidence type="ECO:0000313" key="2">
    <source>
        <dbReference type="EMBL" id="KAJ3435648.1"/>
    </source>
</evidence>
<keyword evidence="1" id="KW-0732">Signal</keyword>
<feature type="signal peptide" evidence="1">
    <location>
        <begin position="1"/>
        <end position="21"/>
    </location>
</feature>
<dbReference type="PANTHER" id="PTHR42834:SF1">
    <property type="entry name" value="ENDONUCLEASE_EXONUCLEASE_PHOSPHATASE FAMILY PROTEIN (AFU_ORTHOLOGUE AFUA_3G09210)"/>
    <property type="match status" value="1"/>
</dbReference>
<evidence type="ECO:0000313" key="4">
    <source>
        <dbReference type="Proteomes" id="UP001146793"/>
    </source>
</evidence>
<feature type="chain" id="PRO_5043944754" evidence="1">
    <location>
        <begin position="22"/>
        <end position="366"/>
    </location>
</feature>
<dbReference type="PANTHER" id="PTHR42834">
    <property type="entry name" value="ENDONUCLEASE/EXONUCLEASE/PHOSPHATASE FAMILY PROTEIN (AFU_ORTHOLOGUE AFUA_3G09210)"/>
    <property type="match status" value="1"/>
</dbReference>
<accession>A0AAV7Z6A9</accession>
<dbReference type="Proteomes" id="UP001146793">
    <property type="component" value="Unassembled WGS sequence"/>
</dbReference>
<name>A0AAV7Z6A9_9EUKA</name>
<keyword evidence="2" id="KW-0378">Hydrolase</keyword>
<gene>
    <name evidence="2" type="ORF">M0812_19390</name>
    <name evidence="3" type="ORF">M0813_07025</name>
</gene>
<reference evidence="3" key="1">
    <citation type="submission" date="2022-08" db="EMBL/GenBank/DDBJ databases">
        <title>Novel sulfate-reducing endosymbionts in the free-living metamonad Anaeramoeba.</title>
        <authorList>
            <person name="Jerlstrom-Hultqvist J."/>
            <person name="Cepicka I."/>
            <person name="Gallot-Lavallee L."/>
            <person name="Salas-Leiva D."/>
            <person name="Curtis B.A."/>
            <person name="Zahonova K."/>
            <person name="Pipaliya S."/>
            <person name="Dacks J."/>
            <person name="Roger A.J."/>
        </authorList>
    </citation>
    <scope>NUCLEOTIDE SEQUENCE</scope>
    <source>
        <strain evidence="3">Schooner1</strain>
    </source>
</reference>
<keyword evidence="5" id="KW-1185">Reference proteome</keyword>
<comment type="caution">
    <text evidence="2">The sequence shown here is derived from an EMBL/GenBank/DDBJ whole genome shotgun (WGS) entry which is preliminary data.</text>
</comment>
<protein>
    <submittedName>
        <fullName evidence="2">Endonuclease/exonuclease/phosphatase family protein</fullName>
    </submittedName>
</protein>